<dbReference type="PANTHER" id="PTHR31241">
    <property type="entry name" value="DEHYDRATION-RESPONSIVE ELEMENT-BINDING PROTEIN 2C"/>
    <property type="match status" value="1"/>
</dbReference>
<evidence type="ECO:0000313" key="10">
    <source>
        <dbReference type="EMBL" id="CAK9265142.1"/>
    </source>
</evidence>
<evidence type="ECO:0000256" key="1">
    <source>
        <dbReference type="ARBA" id="ARBA00004123"/>
    </source>
</evidence>
<dbReference type="InterPro" id="IPR016177">
    <property type="entry name" value="DNA-bd_dom_sf"/>
</dbReference>
<dbReference type="EMBL" id="OZ020112">
    <property type="protein sequence ID" value="CAK9265142.1"/>
    <property type="molecule type" value="Genomic_DNA"/>
</dbReference>
<dbReference type="PANTHER" id="PTHR31241:SF62">
    <property type="entry name" value="DEHYDRATION-RESPONSIVE ELEMENT-BINDING PROTEIN 2D"/>
    <property type="match status" value="1"/>
</dbReference>
<dbReference type="CDD" id="cd00018">
    <property type="entry name" value="AP2"/>
    <property type="match status" value="1"/>
</dbReference>
<evidence type="ECO:0000256" key="2">
    <source>
        <dbReference type="ARBA" id="ARBA00023015"/>
    </source>
</evidence>
<evidence type="ECO:0000313" key="11">
    <source>
        <dbReference type="Proteomes" id="UP001497444"/>
    </source>
</evidence>
<reference evidence="10" key="1">
    <citation type="submission" date="2024-02" db="EMBL/GenBank/DDBJ databases">
        <authorList>
            <consortium name="ELIXIR-Norway"/>
            <consortium name="Elixir Norway"/>
        </authorList>
    </citation>
    <scope>NUCLEOTIDE SEQUENCE</scope>
</reference>
<comment type="subcellular location">
    <subcellularLocation>
        <location evidence="1">Nucleus</location>
    </subcellularLocation>
</comment>
<dbReference type="PROSITE" id="PS51032">
    <property type="entry name" value="AP2_ERF"/>
    <property type="match status" value="1"/>
</dbReference>
<evidence type="ECO:0000256" key="6">
    <source>
        <dbReference type="ARBA" id="ARBA00023163"/>
    </source>
</evidence>
<evidence type="ECO:0000256" key="7">
    <source>
        <dbReference type="ARBA" id="ARBA00023242"/>
    </source>
</evidence>
<keyword evidence="2" id="KW-0805">Transcription regulation</keyword>
<evidence type="ECO:0000256" key="8">
    <source>
        <dbReference type="ARBA" id="ARBA00024343"/>
    </source>
</evidence>
<keyword evidence="6" id="KW-0804">Transcription</keyword>
<proteinExistence type="inferred from homology"/>
<accession>A0ABP0WFG6</accession>
<keyword evidence="11" id="KW-1185">Reference proteome</keyword>
<dbReference type="Proteomes" id="UP001497444">
    <property type="component" value="Chromosome 17"/>
</dbReference>
<evidence type="ECO:0000256" key="3">
    <source>
        <dbReference type="ARBA" id="ARBA00023016"/>
    </source>
</evidence>
<dbReference type="SMART" id="SM00380">
    <property type="entry name" value="AP2"/>
    <property type="match status" value="1"/>
</dbReference>
<keyword evidence="5" id="KW-0010">Activator</keyword>
<gene>
    <name evidence="10" type="ORF">CSSPJE1EN1_LOCUS10620</name>
</gene>
<evidence type="ECO:0000256" key="4">
    <source>
        <dbReference type="ARBA" id="ARBA00023125"/>
    </source>
</evidence>
<keyword evidence="7" id="KW-0539">Nucleus</keyword>
<dbReference type="InterPro" id="IPR036955">
    <property type="entry name" value="AP2/ERF_dom_sf"/>
</dbReference>
<organism evidence="10 11">
    <name type="scientific">Sphagnum jensenii</name>
    <dbReference type="NCBI Taxonomy" id="128206"/>
    <lineage>
        <taxon>Eukaryota</taxon>
        <taxon>Viridiplantae</taxon>
        <taxon>Streptophyta</taxon>
        <taxon>Embryophyta</taxon>
        <taxon>Bryophyta</taxon>
        <taxon>Sphagnophytina</taxon>
        <taxon>Sphagnopsida</taxon>
        <taxon>Sphagnales</taxon>
        <taxon>Sphagnaceae</taxon>
        <taxon>Sphagnum</taxon>
    </lineage>
</organism>
<dbReference type="Pfam" id="PF00847">
    <property type="entry name" value="AP2"/>
    <property type="match status" value="1"/>
</dbReference>
<dbReference type="InterPro" id="IPR001471">
    <property type="entry name" value="AP2/ERF_dom"/>
</dbReference>
<name>A0ABP0WFG6_9BRYO</name>
<dbReference type="Gene3D" id="3.30.730.10">
    <property type="entry name" value="AP2/ERF domain"/>
    <property type="match status" value="1"/>
</dbReference>
<evidence type="ECO:0000259" key="9">
    <source>
        <dbReference type="PROSITE" id="PS51032"/>
    </source>
</evidence>
<comment type="similarity">
    <text evidence="8">Belongs to the AP2/ERF transcription factor family. ERF subfamily.</text>
</comment>
<protein>
    <recommendedName>
        <fullName evidence="9">AP2/ERF domain-containing protein</fullName>
    </recommendedName>
</protein>
<sequence>MQQHGNNSSVPETLAWWAGQNQTLNQGLTTQTLRQAQLQSLTMHRDPGPCTLRYEPRKKIRKTPAKGSKKGCMKGKGGPQNAMCSYRGVRQRTWGKWVAEIREPNRGSRLWLGTYATAEEAARAYDKAARVLYGSCALLNLPDGLPGAVAAGAGASEVCTSTPPNTLPGCSLPQDTEKLQESKVKETELSTNRMASASSQDLATNIDTVNSEASEKHVIEADIPWMMSNQNLYINEVAMQLEHQEGGTQELLQCDLEGSDNLFDNLDILDMEFDGAEFATVTC</sequence>
<keyword evidence="4" id="KW-0238">DNA-binding</keyword>
<keyword evidence="3" id="KW-0346">Stress response</keyword>
<evidence type="ECO:0000256" key="5">
    <source>
        <dbReference type="ARBA" id="ARBA00023159"/>
    </source>
</evidence>
<dbReference type="PRINTS" id="PR00367">
    <property type="entry name" value="ETHRSPELEMNT"/>
</dbReference>
<feature type="domain" description="AP2/ERF" evidence="9">
    <location>
        <begin position="85"/>
        <end position="142"/>
    </location>
</feature>
<dbReference type="SUPFAM" id="SSF54171">
    <property type="entry name" value="DNA-binding domain"/>
    <property type="match status" value="1"/>
</dbReference>